<evidence type="ECO:0000256" key="5">
    <source>
        <dbReference type="SAM" id="MobiDB-lite"/>
    </source>
</evidence>
<dbReference type="EMBL" id="JAGPXD010000005">
    <property type="protein sequence ID" value="KAH7353712.1"/>
    <property type="molecule type" value="Genomic_DNA"/>
</dbReference>
<keyword evidence="1" id="KW-0479">Metal-binding</keyword>
<organism evidence="7 8">
    <name type="scientific">Plectosphaerella cucumerina</name>
    <dbReference type="NCBI Taxonomy" id="40658"/>
    <lineage>
        <taxon>Eukaryota</taxon>
        <taxon>Fungi</taxon>
        <taxon>Dikarya</taxon>
        <taxon>Ascomycota</taxon>
        <taxon>Pezizomycotina</taxon>
        <taxon>Sordariomycetes</taxon>
        <taxon>Hypocreomycetidae</taxon>
        <taxon>Glomerellales</taxon>
        <taxon>Plectosphaerellaceae</taxon>
        <taxon>Plectosphaerella</taxon>
    </lineage>
</organism>
<dbReference type="SUPFAM" id="SSF57701">
    <property type="entry name" value="Zn2/Cys6 DNA-binding domain"/>
    <property type="match status" value="1"/>
</dbReference>
<dbReference type="Pfam" id="PF04082">
    <property type="entry name" value="Fungal_trans"/>
    <property type="match status" value="1"/>
</dbReference>
<keyword evidence="3" id="KW-0804">Transcription</keyword>
<evidence type="ECO:0000313" key="7">
    <source>
        <dbReference type="EMBL" id="KAH7353712.1"/>
    </source>
</evidence>
<gene>
    <name evidence="7" type="ORF">B0T11DRAFT_120059</name>
</gene>
<feature type="compositionally biased region" description="Polar residues" evidence="5">
    <location>
        <begin position="121"/>
        <end position="139"/>
    </location>
</feature>
<sequence length="718" mass="77913">MPRPKLLPSQRQRAAEACNLCREAKRRCSGTTPCAHCVRRGMGSSCTMTFRPRGSRSLGSVGSDGGSTETRRVEASRPDNTVCVAGRPSGPARPGRREGGPNEAPEMFRPISPSESRPEQDTTPTDSQQASSLPNQDLASMSPHPRMLLNRRGERVFVGGAASISFLHLIRGVVADQIGPSPFSHNDANGTMMEAESRQEPDMGSPLATGLPGLDPETRVRYARVFFAVTEGFLDVFNRAEVDLLLQPDDFPHNLSSQRQAGILLAIAIGAQCEAASSAEAVGQPFFRIAQARAFDEMLENPDLDMVRVFLLMAFYMLGACRRNAAFMYLGIATRAALALGLHCRESYDNLDDSESQLRIRVWMSVRILDKLTNSILGRPSATAGVHSDLDDVLDELSAASTDRRTDCLIAAHNVVSIINDIITKLYDWKVFTVGAVEERLRDLEAWKRQLPESLKAAPAASSGSEQQIRPTAPGVVGNLHVSCLYYFAVTLATRPILMSALATRPSQGDSRSNMAAACLDAAMYLVQICVEARDAGVLHGNMCILKALVFPAGLILGFEIFAGGPVDYGIETAFHDSKEILQYLAPLSPQAAHYVEILNSLSNAIRRHRSRPGDGGRRQYVSKLFSFDSKQQPQAPPQQEQDERGDGEASAAWTEDASGFMDATGSSDVWSMALRQLEPGDLVLDWESLNISQWDNFPFPVAGMPGAGPGQGPPPAK</sequence>
<evidence type="ECO:0000256" key="1">
    <source>
        <dbReference type="ARBA" id="ARBA00022723"/>
    </source>
</evidence>
<evidence type="ECO:0000256" key="3">
    <source>
        <dbReference type="ARBA" id="ARBA00023163"/>
    </source>
</evidence>
<dbReference type="InterPro" id="IPR051127">
    <property type="entry name" value="Fungal_SecMet_Regulators"/>
</dbReference>
<keyword evidence="8" id="KW-1185">Reference proteome</keyword>
<feature type="region of interest" description="Disordered" evidence="5">
    <location>
        <begin position="628"/>
        <end position="653"/>
    </location>
</feature>
<comment type="caution">
    <text evidence="7">The sequence shown here is derived from an EMBL/GenBank/DDBJ whole genome shotgun (WGS) entry which is preliminary data.</text>
</comment>
<dbReference type="OrthoDB" id="4064873at2759"/>
<dbReference type="CDD" id="cd12148">
    <property type="entry name" value="fungal_TF_MHR"/>
    <property type="match status" value="1"/>
</dbReference>
<dbReference type="SMART" id="SM00066">
    <property type="entry name" value="GAL4"/>
    <property type="match status" value="1"/>
</dbReference>
<evidence type="ECO:0000259" key="6">
    <source>
        <dbReference type="PROSITE" id="PS50048"/>
    </source>
</evidence>
<dbReference type="InterPro" id="IPR036864">
    <property type="entry name" value="Zn2-C6_fun-type_DNA-bd_sf"/>
</dbReference>
<dbReference type="GO" id="GO:0006351">
    <property type="term" value="P:DNA-templated transcription"/>
    <property type="evidence" value="ECO:0007669"/>
    <property type="project" value="InterPro"/>
</dbReference>
<dbReference type="SMART" id="SM00906">
    <property type="entry name" value="Fungal_trans"/>
    <property type="match status" value="1"/>
</dbReference>
<dbReference type="AlphaFoldDB" id="A0A8K0T5R8"/>
<name>A0A8K0T5R8_9PEZI</name>
<reference evidence="7" key="1">
    <citation type="journal article" date="2021" name="Nat. Commun.">
        <title>Genetic determinants of endophytism in the Arabidopsis root mycobiome.</title>
        <authorList>
            <person name="Mesny F."/>
            <person name="Miyauchi S."/>
            <person name="Thiergart T."/>
            <person name="Pickel B."/>
            <person name="Atanasova L."/>
            <person name="Karlsson M."/>
            <person name="Huettel B."/>
            <person name="Barry K.W."/>
            <person name="Haridas S."/>
            <person name="Chen C."/>
            <person name="Bauer D."/>
            <person name="Andreopoulos W."/>
            <person name="Pangilinan J."/>
            <person name="LaButti K."/>
            <person name="Riley R."/>
            <person name="Lipzen A."/>
            <person name="Clum A."/>
            <person name="Drula E."/>
            <person name="Henrissat B."/>
            <person name="Kohler A."/>
            <person name="Grigoriev I.V."/>
            <person name="Martin F.M."/>
            <person name="Hacquard S."/>
        </authorList>
    </citation>
    <scope>NUCLEOTIDE SEQUENCE</scope>
    <source>
        <strain evidence="7">MPI-CAGE-AT-0016</strain>
    </source>
</reference>
<dbReference type="InterPro" id="IPR001138">
    <property type="entry name" value="Zn2Cys6_DnaBD"/>
</dbReference>
<dbReference type="GO" id="GO:0008270">
    <property type="term" value="F:zinc ion binding"/>
    <property type="evidence" value="ECO:0007669"/>
    <property type="project" value="InterPro"/>
</dbReference>
<dbReference type="Proteomes" id="UP000813385">
    <property type="component" value="Unassembled WGS sequence"/>
</dbReference>
<dbReference type="PROSITE" id="PS50048">
    <property type="entry name" value="ZN2_CY6_FUNGAL_2"/>
    <property type="match status" value="1"/>
</dbReference>
<evidence type="ECO:0000313" key="8">
    <source>
        <dbReference type="Proteomes" id="UP000813385"/>
    </source>
</evidence>
<dbReference type="GO" id="GO:0000435">
    <property type="term" value="P:positive regulation of transcription from RNA polymerase II promoter by galactose"/>
    <property type="evidence" value="ECO:0007669"/>
    <property type="project" value="TreeGrafter"/>
</dbReference>
<evidence type="ECO:0000256" key="4">
    <source>
        <dbReference type="ARBA" id="ARBA00023242"/>
    </source>
</evidence>
<dbReference type="PANTHER" id="PTHR47424:SF9">
    <property type="entry name" value="TAH-2"/>
    <property type="match status" value="1"/>
</dbReference>
<dbReference type="PANTHER" id="PTHR47424">
    <property type="entry name" value="REGULATORY PROTEIN GAL4"/>
    <property type="match status" value="1"/>
</dbReference>
<keyword evidence="2" id="KW-0805">Transcription regulation</keyword>
<proteinExistence type="predicted"/>
<dbReference type="Pfam" id="PF00172">
    <property type="entry name" value="Zn_clus"/>
    <property type="match status" value="1"/>
</dbReference>
<feature type="domain" description="Zn(2)-C6 fungal-type" evidence="6">
    <location>
        <begin position="17"/>
        <end position="48"/>
    </location>
</feature>
<dbReference type="GO" id="GO:0005634">
    <property type="term" value="C:nucleus"/>
    <property type="evidence" value="ECO:0007669"/>
    <property type="project" value="TreeGrafter"/>
</dbReference>
<keyword evidence="4" id="KW-0539">Nucleus</keyword>
<dbReference type="GO" id="GO:0000978">
    <property type="term" value="F:RNA polymerase II cis-regulatory region sequence-specific DNA binding"/>
    <property type="evidence" value="ECO:0007669"/>
    <property type="project" value="TreeGrafter"/>
</dbReference>
<dbReference type="PROSITE" id="PS00463">
    <property type="entry name" value="ZN2_CY6_FUNGAL_1"/>
    <property type="match status" value="1"/>
</dbReference>
<dbReference type="Gene3D" id="4.10.240.10">
    <property type="entry name" value="Zn(2)-C6 fungal-type DNA-binding domain"/>
    <property type="match status" value="1"/>
</dbReference>
<dbReference type="InterPro" id="IPR007219">
    <property type="entry name" value="XnlR_reg_dom"/>
</dbReference>
<protein>
    <submittedName>
        <fullName evidence="7">Fungal-specific transcription factor</fullName>
    </submittedName>
</protein>
<dbReference type="CDD" id="cd00067">
    <property type="entry name" value="GAL4"/>
    <property type="match status" value="1"/>
</dbReference>
<accession>A0A8K0T5R8</accession>
<feature type="region of interest" description="Disordered" evidence="5">
    <location>
        <begin position="48"/>
        <end position="143"/>
    </location>
</feature>
<evidence type="ECO:0000256" key="2">
    <source>
        <dbReference type="ARBA" id="ARBA00023015"/>
    </source>
</evidence>
<dbReference type="GO" id="GO:0000981">
    <property type="term" value="F:DNA-binding transcription factor activity, RNA polymerase II-specific"/>
    <property type="evidence" value="ECO:0007669"/>
    <property type="project" value="InterPro"/>
</dbReference>